<evidence type="ECO:0000313" key="2">
    <source>
        <dbReference type="Proteomes" id="UP000050761"/>
    </source>
</evidence>
<dbReference type="AlphaFoldDB" id="A0A183GN92"/>
<protein>
    <submittedName>
        <fullName evidence="3">Saposin B-type domain-containing protein</fullName>
    </submittedName>
</protein>
<dbReference type="WBParaSite" id="HPBE_0002416201-mRNA-1">
    <property type="protein sequence ID" value="HPBE_0002416201-mRNA-1"/>
    <property type="gene ID" value="HPBE_0002416201"/>
</dbReference>
<accession>A0A3P8EGL4</accession>
<organism evidence="2 3">
    <name type="scientific">Heligmosomoides polygyrus</name>
    <name type="common">Parasitic roundworm</name>
    <dbReference type="NCBI Taxonomy" id="6339"/>
    <lineage>
        <taxon>Eukaryota</taxon>
        <taxon>Metazoa</taxon>
        <taxon>Ecdysozoa</taxon>
        <taxon>Nematoda</taxon>
        <taxon>Chromadorea</taxon>
        <taxon>Rhabditida</taxon>
        <taxon>Rhabditina</taxon>
        <taxon>Rhabditomorpha</taxon>
        <taxon>Strongyloidea</taxon>
        <taxon>Heligmosomidae</taxon>
        <taxon>Heligmosomoides</taxon>
    </lineage>
</organism>
<proteinExistence type="predicted"/>
<name>A0A183GN92_HELPZ</name>
<reference evidence="3" key="2">
    <citation type="submission" date="2019-09" db="UniProtKB">
        <authorList>
            <consortium name="WormBaseParasite"/>
        </authorList>
    </citation>
    <scope>IDENTIFICATION</scope>
</reference>
<dbReference type="Proteomes" id="UP000050761">
    <property type="component" value="Unassembled WGS sequence"/>
</dbReference>
<dbReference type="EMBL" id="UZAH01035929">
    <property type="protein sequence ID" value="VDP43205.1"/>
    <property type="molecule type" value="Genomic_DNA"/>
</dbReference>
<evidence type="ECO:0000313" key="1">
    <source>
        <dbReference type="EMBL" id="VDP43205.1"/>
    </source>
</evidence>
<gene>
    <name evidence="1" type="ORF">HPBE_LOCUS24161</name>
</gene>
<keyword evidence="2" id="KW-1185">Reference proteome</keyword>
<reference evidence="1 2" key="1">
    <citation type="submission" date="2018-11" db="EMBL/GenBank/DDBJ databases">
        <authorList>
            <consortium name="Pathogen Informatics"/>
        </authorList>
    </citation>
    <scope>NUCLEOTIDE SEQUENCE [LARGE SCALE GENOMIC DNA]</scope>
</reference>
<accession>A0A183GN92</accession>
<sequence>MSFTSEKCRIAMDIFKAHCDDKVTMRHIIFPKLAQLPACDAKSRHLPVLCNSCMFFLVRLFSNGCDD</sequence>
<evidence type="ECO:0000313" key="3">
    <source>
        <dbReference type="WBParaSite" id="HPBE_0002416201-mRNA-1"/>
    </source>
</evidence>